<evidence type="ECO:0000313" key="3">
    <source>
        <dbReference type="EMBL" id="KAL2826484.1"/>
    </source>
</evidence>
<sequence>MSNPEARKASGISHVAPKGSPFADKPPNGVNNRPESPLKGSVPVTGGPSGPFKGMNGASMAANSAVKPPLVNTNGPTRTANEDGPKGTPKGSNGVVKPPNNESTRTPNVDGPLGNQSTNGEHVPESGLATEHEDIIDDLEENAGMTLNLISIMHAMIEELETNLAKSEKNVADLAKSLGEKDAQFRQSQATAAEIKSKLTQRDAQLRSYKAAYERVKVVNENLGKTLTDRKSYFDNPQRAAATTDTRGTTRPIPLTWDNKRSPSLATSIASHDSRRGNSSDTIRTGGPSRSNSQQSANFEGTFQSIEEKPRAIEDLLAIIEGKNLNLQAENEALKAGIQDKLEGIESELRRQGEVQKDILRNIRDLKGEAIQGNRNVRQEIGNLRAGIQSIERSQGNGGAEPGEIRKIQEDVKHIKRKVDAEPRSSSCCCIC</sequence>
<evidence type="ECO:0000256" key="2">
    <source>
        <dbReference type="SAM" id="MobiDB-lite"/>
    </source>
</evidence>
<reference evidence="3 4" key="1">
    <citation type="submission" date="2024-07" db="EMBL/GenBank/DDBJ databases">
        <title>Section-level genome sequencing and comparative genomics of Aspergillus sections Usti and Cavernicolus.</title>
        <authorList>
            <consortium name="Lawrence Berkeley National Laboratory"/>
            <person name="Nybo J.L."/>
            <person name="Vesth T.C."/>
            <person name="Theobald S."/>
            <person name="Frisvad J.C."/>
            <person name="Larsen T.O."/>
            <person name="Kjaerboelling I."/>
            <person name="Rothschild-Mancinelli K."/>
            <person name="Lyhne E.K."/>
            <person name="Kogle M.E."/>
            <person name="Barry K."/>
            <person name="Clum A."/>
            <person name="Na H."/>
            <person name="Ledsgaard L."/>
            <person name="Lin J."/>
            <person name="Lipzen A."/>
            <person name="Kuo A."/>
            <person name="Riley R."/>
            <person name="Mondo S."/>
            <person name="LaButti K."/>
            <person name="Haridas S."/>
            <person name="Pangalinan J."/>
            <person name="Salamov A.A."/>
            <person name="Simmons B.A."/>
            <person name="Magnuson J.K."/>
            <person name="Chen J."/>
            <person name="Drula E."/>
            <person name="Henrissat B."/>
            <person name="Wiebenga A."/>
            <person name="Lubbers R.J."/>
            <person name="Gomes A.C."/>
            <person name="Makela M.R."/>
            <person name="Stajich J."/>
            <person name="Grigoriev I.V."/>
            <person name="Mortensen U.H."/>
            <person name="De vries R.P."/>
            <person name="Baker S.E."/>
            <person name="Andersen M.R."/>
        </authorList>
    </citation>
    <scope>NUCLEOTIDE SEQUENCE [LARGE SCALE GENOMIC DNA]</scope>
    <source>
        <strain evidence="3 4">CBS 600.67</strain>
    </source>
</reference>
<gene>
    <name evidence="3" type="ORF">BDW59DRAFT_161002</name>
</gene>
<keyword evidence="4" id="KW-1185">Reference proteome</keyword>
<dbReference type="EMBL" id="JBFXLS010000030">
    <property type="protein sequence ID" value="KAL2826484.1"/>
    <property type="molecule type" value="Genomic_DNA"/>
</dbReference>
<evidence type="ECO:0000256" key="1">
    <source>
        <dbReference type="SAM" id="Coils"/>
    </source>
</evidence>
<organism evidence="3 4">
    <name type="scientific">Aspergillus cavernicola</name>
    <dbReference type="NCBI Taxonomy" id="176166"/>
    <lineage>
        <taxon>Eukaryota</taxon>
        <taxon>Fungi</taxon>
        <taxon>Dikarya</taxon>
        <taxon>Ascomycota</taxon>
        <taxon>Pezizomycotina</taxon>
        <taxon>Eurotiomycetes</taxon>
        <taxon>Eurotiomycetidae</taxon>
        <taxon>Eurotiales</taxon>
        <taxon>Aspergillaceae</taxon>
        <taxon>Aspergillus</taxon>
        <taxon>Aspergillus subgen. Nidulantes</taxon>
    </lineage>
</organism>
<feature type="region of interest" description="Disordered" evidence="2">
    <location>
        <begin position="234"/>
        <end position="298"/>
    </location>
</feature>
<feature type="region of interest" description="Disordered" evidence="2">
    <location>
        <begin position="1"/>
        <end position="125"/>
    </location>
</feature>
<protein>
    <recommendedName>
        <fullName evidence="5">t-SNARE coiled-coil homology domain-containing protein</fullName>
    </recommendedName>
</protein>
<proteinExistence type="predicted"/>
<evidence type="ECO:0000313" key="4">
    <source>
        <dbReference type="Proteomes" id="UP001610335"/>
    </source>
</evidence>
<comment type="caution">
    <text evidence="3">The sequence shown here is derived from an EMBL/GenBank/DDBJ whole genome shotgun (WGS) entry which is preliminary data.</text>
</comment>
<evidence type="ECO:0008006" key="5">
    <source>
        <dbReference type="Google" id="ProtNLM"/>
    </source>
</evidence>
<feature type="coiled-coil region" evidence="1">
    <location>
        <begin position="150"/>
        <end position="177"/>
    </location>
</feature>
<feature type="compositionally biased region" description="Polar residues" evidence="2">
    <location>
        <begin position="279"/>
        <end position="298"/>
    </location>
</feature>
<feature type="compositionally biased region" description="Low complexity" evidence="2">
    <location>
        <begin position="239"/>
        <end position="251"/>
    </location>
</feature>
<name>A0ABR4IGW1_9EURO</name>
<accession>A0ABR4IGW1</accession>
<dbReference type="Proteomes" id="UP001610335">
    <property type="component" value="Unassembled WGS sequence"/>
</dbReference>
<feature type="compositionally biased region" description="Polar residues" evidence="2">
    <location>
        <begin position="262"/>
        <end position="271"/>
    </location>
</feature>
<keyword evidence="1" id="KW-0175">Coiled coil</keyword>